<keyword evidence="1" id="KW-0472">Membrane</keyword>
<feature type="transmembrane region" description="Helical" evidence="1">
    <location>
        <begin position="81"/>
        <end position="102"/>
    </location>
</feature>
<accession>A0A495Y2X1</accession>
<dbReference type="AlphaFoldDB" id="A0A495Y2X1"/>
<evidence type="ECO:0000313" key="3">
    <source>
        <dbReference type="Proteomes" id="UP000278440"/>
    </source>
</evidence>
<dbReference type="OrthoDB" id="4412667at2"/>
<organism evidence="2 3">
    <name type="scientific">Terracoccus luteus</name>
    <dbReference type="NCBI Taxonomy" id="53356"/>
    <lineage>
        <taxon>Bacteria</taxon>
        <taxon>Bacillati</taxon>
        <taxon>Actinomycetota</taxon>
        <taxon>Actinomycetes</taxon>
        <taxon>Micrococcales</taxon>
        <taxon>Intrasporangiaceae</taxon>
        <taxon>Terracoccus</taxon>
    </lineage>
</organism>
<proteinExistence type="predicted"/>
<keyword evidence="1" id="KW-0812">Transmembrane</keyword>
<reference evidence="2 3" key="1">
    <citation type="submission" date="2018-10" db="EMBL/GenBank/DDBJ databases">
        <title>Sequencing the genomes of 1000 actinobacteria strains.</title>
        <authorList>
            <person name="Klenk H.-P."/>
        </authorList>
    </citation>
    <scope>NUCLEOTIDE SEQUENCE [LARGE SCALE GENOMIC DNA]</scope>
    <source>
        <strain evidence="2 3">DSM 44267</strain>
    </source>
</reference>
<evidence type="ECO:0000256" key="1">
    <source>
        <dbReference type="SAM" id="Phobius"/>
    </source>
</evidence>
<evidence type="ECO:0000313" key="2">
    <source>
        <dbReference type="EMBL" id="RKT79476.1"/>
    </source>
</evidence>
<keyword evidence="1" id="KW-1133">Transmembrane helix</keyword>
<dbReference type="EMBL" id="RBXT01000001">
    <property type="protein sequence ID" value="RKT79476.1"/>
    <property type="molecule type" value="Genomic_DNA"/>
</dbReference>
<sequence length="164" mass="17007">MLVVSAAVSLLVAGLLAGVHLTGRLMLVPLLRSLPYERYVPVKQRLDHDAPRLARPLLLTALAVTAVTVAVAVLTRSTAGAVPGVAAVAALVALVVTLVAVLRGDLPINVAMGGWDVSDPPSDWERTRARWEHFFDIRVVATSVAAGALLVAIVAVVVSGRAAG</sequence>
<keyword evidence="3" id="KW-1185">Reference proteome</keyword>
<comment type="caution">
    <text evidence="2">The sequence shown here is derived from an EMBL/GenBank/DDBJ whole genome shotgun (WGS) entry which is preliminary data.</text>
</comment>
<gene>
    <name evidence="2" type="ORF">DFJ68_2949</name>
</gene>
<feature type="transmembrane region" description="Helical" evidence="1">
    <location>
        <begin position="137"/>
        <end position="158"/>
    </location>
</feature>
<protein>
    <submittedName>
        <fullName evidence="2">Uncharacterized protein DUF1772</fullName>
    </submittedName>
</protein>
<name>A0A495Y2X1_9MICO</name>
<feature type="transmembrane region" description="Helical" evidence="1">
    <location>
        <begin position="57"/>
        <end position="74"/>
    </location>
</feature>
<dbReference type="RefSeq" id="WP_147431607.1">
    <property type="nucleotide sequence ID" value="NZ_RBXT01000001.1"/>
</dbReference>
<dbReference type="Proteomes" id="UP000278440">
    <property type="component" value="Unassembled WGS sequence"/>
</dbReference>